<evidence type="ECO:0000256" key="1">
    <source>
        <dbReference type="SAM" id="MobiDB-lite"/>
    </source>
</evidence>
<dbReference type="AlphaFoldDB" id="A0AAD5URI0"/>
<protein>
    <submittedName>
        <fullName evidence="2">Uncharacterized protein</fullName>
    </submittedName>
</protein>
<name>A0AAD5URI0_9APHY</name>
<dbReference type="Proteomes" id="UP001212997">
    <property type="component" value="Unassembled WGS sequence"/>
</dbReference>
<evidence type="ECO:0000313" key="3">
    <source>
        <dbReference type="Proteomes" id="UP001212997"/>
    </source>
</evidence>
<feature type="compositionally biased region" description="Polar residues" evidence="1">
    <location>
        <begin position="116"/>
        <end position="131"/>
    </location>
</feature>
<keyword evidence="3" id="KW-1185">Reference proteome</keyword>
<dbReference type="EMBL" id="JANAWD010000816">
    <property type="protein sequence ID" value="KAJ3475685.1"/>
    <property type="molecule type" value="Genomic_DNA"/>
</dbReference>
<feature type="region of interest" description="Disordered" evidence="1">
    <location>
        <begin position="77"/>
        <end position="159"/>
    </location>
</feature>
<gene>
    <name evidence="2" type="ORF">NLI96_g11674</name>
</gene>
<comment type="caution">
    <text evidence="2">The sequence shown here is derived from an EMBL/GenBank/DDBJ whole genome shotgun (WGS) entry which is preliminary data.</text>
</comment>
<proteinExistence type="predicted"/>
<evidence type="ECO:0000313" key="2">
    <source>
        <dbReference type="EMBL" id="KAJ3475685.1"/>
    </source>
</evidence>
<accession>A0AAD5URI0</accession>
<organism evidence="2 3">
    <name type="scientific">Meripilus lineatus</name>
    <dbReference type="NCBI Taxonomy" id="2056292"/>
    <lineage>
        <taxon>Eukaryota</taxon>
        <taxon>Fungi</taxon>
        <taxon>Dikarya</taxon>
        <taxon>Basidiomycota</taxon>
        <taxon>Agaricomycotina</taxon>
        <taxon>Agaricomycetes</taxon>
        <taxon>Polyporales</taxon>
        <taxon>Meripilaceae</taxon>
        <taxon>Meripilus</taxon>
    </lineage>
</organism>
<sequence>MVILFGHMSKCDRLPREVALEDVWMALDMLPSFRWRWERKDLKGGHPLITRLAEEVLQVNLHQVAPASAPMLLSEEDWDTEGALSPKTGNGGLQQVGPQPVTPTMGAPPYGIYQNGAANPGTQQVKSSPGKTNKLLLPPGQPPQTQPQGDKKLPDVPPQLFYPFYPDQNAPGHTSTAPELQRAIAGGQPLGGYGYQSSEGAFILEEKDATMTSASGIPPWMSSVSTYHPAS</sequence>
<reference evidence="2" key="1">
    <citation type="submission" date="2022-07" db="EMBL/GenBank/DDBJ databases">
        <title>Genome Sequence of Physisporinus lineatus.</title>
        <authorList>
            <person name="Buettner E."/>
        </authorList>
    </citation>
    <scope>NUCLEOTIDE SEQUENCE</scope>
    <source>
        <strain evidence="2">VT162</strain>
    </source>
</reference>